<dbReference type="RefSeq" id="WP_053171644.1">
    <property type="nucleotide sequence ID" value="NZ_LFYT02000028.1"/>
</dbReference>
<proteinExistence type="predicted"/>
<evidence type="ECO:0000313" key="2">
    <source>
        <dbReference type="EMBL" id="PVE41563.1"/>
    </source>
</evidence>
<dbReference type="InterPro" id="IPR029069">
    <property type="entry name" value="HotDog_dom_sf"/>
</dbReference>
<dbReference type="Gene3D" id="3.10.129.10">
    <property type="entry name" value="Hotdog Thioesterase"/>
    <property type="match status" value="1"/>
</dbReference>
<dbReference type="InterPro" id="IPR002539">
    <property type="entry name" value="MaoC-like_dom"/>
</dbReference>
<organism evidence="2 3">
    <name type="scientific">Limnohabitans planktonicus II-D5</name>
    <dbReference type="NCBI Taxonomy" id="1293045"/>
    <lineage>
        <taxon>Bacteria</taxon>
        <taxon>Pseudomonadati</taxon>
        <taxon>Pseudomonadota</taxon>
        <taxon>Betaproteobacteria</taxon>
        <taxon>Burkholderiales</taxon>
        <taxon>Comamonadaceae</taxon>
        <taxon>Limnohabitans</taxon>
    </lineage>
</organism>
<dbReference type="PANTHER" id="PTHR42993:SF1">
    <property type="entry name" value="MAOC-LIKE DEHYDRATASE DOMAIN-CONTAINING PROTEIN"/>
    <property type="match status" value="1"/>
</dbReference>
<accession>A0A2T7UA43</accession>
<dbReference type="AlphaFoldDB" id="A0A2T7UA43"/>
<protein>
    <submittedName>
        <fullName evidence="2">Dehydratase</fullName>
    </submittedName>
</protein>
<sequence length="151" mass="16624">MKTFNTLADLAACVGQDVAASEWIEITQEQVNQFAQATGDHQWIHVDVERAKQGPFGAPIAHGFLTLSLLSQFFDKTIVVTEARMGVNYGLNKVRFMAPVPVGSRLRAHLHLHSATPLEGNGLQLQWNVSIQREGSDKPVCVAESLVRLYA</sequence>
<dbReference type="PANTHER" id="PTHR42993">
    <property type="entry name" value="MAOC-LIKE DEHYDRATASE DOMAIN-CONTAINING PROTEIN"/>
    <property type="match status" value="1"/>
</dbReference>
<dbReference type="STRING" id="1293045.H663_06220"/>
<name>A0A2T7UA43_9BURK</name>
<evidence type="ECO:0000313" key="3">
    <source>
        <dbReference type="Proteomes" id="UP000037507"/>
    </source>
</evidence>
<gene>
    <name evidence="2" type="ORF">H663_016855</name>
</gene>
<dbReference type="EMBL" id="LFYT02000028">
    <property type="protein sequence ID" value="PVE41563.1"/>
    <property type="molecule type" value="Genomic_DNA"/>
</dbReference>
<dbReference type="SUPFAM" id="SSF54637">
    <property type="entry name" value="Thioesterase/thiol ester dehydrase-isomerase"/>
    <property type="match status" value="1"/>
</dbReference>
<reference evidence="2" key="1">
    <citation type="submission" date="2017-04" db="EMBL/GenBank/DDBJ databases">
        <title>Unexpected and diverse lifestyles within the genus Limnohabitans.</title>
        <authorList>
            <person name="Kasalicky V."/>
            <person name="Mehrshad M."/>
            <person name="Andrei S.-A."/>
            <person name="Salcher M."/>
            <person name="Kratochvilova H."/>
            <person name="Simek K."/>
            <person name="Ghai R."/>
        </authorList>
    </citation>
    <scope>NUCLEOTIDE SEQUENCE [LARGE SCALE GENOMIC DNA]</scope>
    <source>
        <strain evidence="2">II-D5</strain>
    </source>
</reference>
<dbReference type="OrthoDB" id="9801735at2"/>
<keyword evidence="3" id="KW-1185">Reference proteome</keyword>
<dbReference type="Pfam" id="PF01575">
    <property type="entry name" value="MaoC_dehydratas"/>
    <property type="match status" value="1"/>
</dbReference>
<dbReference type="Proteomes" id="UP000037507">
    <property type="component" value="Unassembled WGS sequence"/>
</dbReference>
<comment type="caution">
    <text evidence="2">The sequence shown here is derived from an EMBL/GenBank/DDBJ whole genome shotgun (WGS) entry which is preliminary data.</text>
</comment>
<feature type="domain" description="MaoC-like" evidence="1">
    <location>
        <begin position="12"/>
        <end position="111"/>
    </location>
</feature>
<evidence type="ECO:0000259" key="1">
    <source>
        <dbReference type="Pfam" id="PF01575"/>
    </source>
</evidence>
<dbReference type="CDD" id="cd03450">
    <property type="entry name" value="NodN"/>
    <property type="match status" value="1"/>
</dbReference>
<dbReference type="InterPro" id="IPR039375">
    <property type="entry name" value="NodN-like"/>
</dbReference>